<feature type="domain" description="Plasmid pRiA4b Orf3-like" evidence="1">
    <location>
        <begin position="35"/>
        <end position="119"/>
    </location>
</feature>
<proteinExistence type="predicted"/>
<accession>A0ABT9MM31</accession>
<dbReference type="InterPro" id="IPR012912">
    <property type="entry name" value="Plasmid_pRiA4b_Orf3-like"/>
</dbReference>
<protein>
    <recommendedName>
        <fullName evidence="1">Plasmid pRiA4b Orf3-like domain-containing protein</fullName>
    </recommendedName>
</protein>
<dbReference type="EMBL" id="JAUSRA010000001">
    <property type="protein sequence ID" value="MDP9792460.1"/>
    <property type="molecule type" value="Genomic_DNA"/>
</dbReference>
<dbReference type="SUPFAM" id="SSF159941">
    <property type="entry name" value="MM3350-like"/>
    <property type="match status" value="1"/>
</dbReference>
<dbReference type="RefSeq" id="WP_306827344.1">
    <property type="nucleotide sequence ID" value="NZ_JAUSRA010000001.1"/>
</dbReference>
<dbReference type="Gene3D" id="3.10.290.30">
    <property type="entry name" value="MM3350-like"/>
    <property type="match status" value="1"/>
</dbReference>
<dbReference type="InterPro" id="IPR024047">
    <property type="entry name" value="MM3350-like_sf"/>
</dbReference>
<evidence type="ECO:0000313" key="2">
    <source>
        <dbReference type="EMBL" id="MDP9792460.1"/>
    </source>
</evidence>
<evidence type="ECO:0000259" key="1">
    <source>
        <dbReference type="Pfam" id="PF07929"/>
    </source>
</evidence>
<keyword evidence="3" id="KW-1185">Reference proteome</keyword>
<dbReference type="Pfam" id="PF07929">
    <property type="entry name" value="PRiA4_ORF3"/>
    <property type="match status" value="1"/>
</dbReference>
<evidence type="ECO:0000313" key="3">
    <source>
        <dbReference type="Proteomes" id="UP001240984"/>
    </source>
</evidence>
<name>A0ABT9MM31_9ACTN</name>
<reference evidence="2 3" key="1">
    <citation type="submission" date="2023-07" db="EMBL/GenBank/DDBJ databases">
        <title>Sequencing the genomes of 1000 actinobacteria strains.</title>
        <authorList>
            <person name="Klenk H.-P."/>
        </authorList>
    </citation>
    <scope>NUCLEOTIDE SEQUENCE [LARGE SCALE GENOMIC DNA]</scope>
    <source>
        <strain evidence="2 3">DSM 44710</strain>
    </source>
</reference>
<gene>
    <name evidence="2" type="ORF">J2S43_000972</name>
</gene>
<dbReference type="Proteomes" id="UP001240984">
    <property type="component" value="Unassembled WGS sequence"/>
</dbReference>
<comment type="caution">
    <text evidence="2">The sequence shown here is derived from an EMBL/GenBank/DDBJ whole genome shotgun (WGS) entry which is preliminary data.</text>
</comment>
<sequence length="199" mass="21279">MARNWLTIQVELVGGGAAGDLWPAPGRDMIAGPGHSFADLAAAIDGAFARWDRAHLHTFDLADGRTLADQAFLDEDPGDPPALAGRAHRLGDLLAAGDVFTYTFDLGDRWRHRCTVTAMDVDPVAVLGMTPTTPLPFFGWGILPDQYGRLWLGDDGESDPPPPPPHLAIAVRQADRIIAIAEHHATIVLPGLSPGDVED</sequence>
<organism evidence="2 3">
    <name type="scientific">Catenuloplanes nepalensis</name>
    <dbReference type="NCBI Taxonomy" id="587533"/>
    <lineage>
        <taxon>Bacteria</taxon>
        <taxon>Bacillati</taxon>
        <taxon>Actinomycetota</taxon>
        <taxon>Actinomycetes</taxon>
        <taxon>Micromonosporales</taxon>
        <taxon>Micromonosporaceae</taxon>
        <taxon>Catenuloplanes</taxon>
    </lineage>
</organism>